<evidence type="ECO:0000313" key="1">
    <source>
        <dbReference type="EMBL" id="RUS31338.1"/>
    </source>
</evidence>
<evidence type="ECO:0000313" key="2">
    <source>
        <dbReference type="Proteomes" id="UP000274822"/>
    </source>
</evidence>
<organism evidence="1 2">
    <name type="scientific">Jimgerdemannia flammicorona</name>
    <dbReference type="NCBI Taxonomy" id="994334"/>
    <lineage>
        <taxon>Eukaryota</taxon>
        <taxon>Fungi</taxon>
        <taxon>Fungi incertae sedis</taxon>
        <taxon>Mucoromycota</taxon>
        <taxon>Mucoromycotina</taxon>
        <taxon>Endogonomycetes</taxon>
        <taxon>Endogonales</taxon>
        <taxon>Endogonaceae</taxon>
        <taxon>Jimgerdemannia</taxon>
    </lineage>
</organism>
<name>A0A433QNK3_9FUNG</name>
<gene>
    <name evidence="1" type="ORF">BC938DRAFT_478024</name>
</gene>
<protein>
    <submittedName>
        <fullName evidence="1">Uncharacterized protein</fullName>
    </submittedName>
</protein>
<dbReference type="Proteomes" id="UP000274822">
    <property type="component" value="Unassembled WGS sequence"/>
</dbReference>
<feature type="non-terminal residue" evidence="1">
    <location>
        <position position="72"/>
    </location>
</feature>
<dbReference type="InterPro" id="IPR042097">
    <property type="entry name" value="Aminopeptidase_N-like_N_sf"/>
</dbReference>
<dbReference type="EMBL" id="RBNJ01003063">
    <property type="protein sequence ID" value="RUS31338.1"/>
    <property type="molecule type" value="Genomic_DNA"/>
</dbReference>
<dbReference type="Gene3D" id="2.60.40.1730">
    <property type="entry name" value="tricorn interacting facor f3 domain"/>
    <property type="match status" value="1"/>
</dbReference>
<comment type="caution">
    <text evidence="1">The sequence shown here is derived from an EMBL/GenBank/DDBJ whole genome shotgun (WGS) entry which is preliminary data.</text>
</comment>
<dbReference type="AlphaFoldDB" id="A0A433QNK3"/>
<reference evidence="1 2" key="1">
    <citation type="journal article" date="2018" name="New Phytol.">
        <title>Phylogenomics of Endogonaceae and evolution of mycorrhizas within Mucoromycota.</title>
        <authorList>
            <person name="Chang Y."/>
            <person name="Desiro A."/>
            <person name="Na H."/>
            <person name="Sandor L."/>
            <person name="Lipzen A."/>
            <person name="Clum A."/>
            <person name="Barry K."/>
            <person name="Grigoriev I.V."/>
            <person name="Martin F.M."/>
            <person name="Stajich J.E."/>
            <person name="Smith M.E."/>
            <person name="Bonito G."/>
            <person name="Spatafora J.W."/>
        </authorList>
    </citation>
    <scope>NUCLEOTIDE SEQUENCE [LARGE SCALE GENOMIC DNA]</scope>
    <source>
        <strain evidence="1 2">AD002</strain>
    </source>
</reference>
<accession>A0A433QNK3</accession>
<proteinExistence type="predicted"/>
<keyword evidence="2" id="KW-1185">Reference proteome</keyword>
<sequence length="72" mass="8042">MAPLREPNTQSNHNDVSTTHLHLDLAVDFARKILSGHVMLTLITLVDNVHKVVLDTSFIDVHSIEKDGETLK</sequence>
<dbReference type="SUPFAM" id="SSF63737">
    <property type="entry name" value="Leukotriene A4 hydrolase N-terminal domain"/>
    <property type="match status" value="1"/>
</dbReference>